<dbReference type="EMBL" id="JACSDZ010000011">
    <property type="protein sequence ID" value="KAF7392021.1"/>
    <property type="molecule type" value="Genomic_DNA"/>
</dbReference>
<keyword evidence="3" id="KW-1185">Reference proteome</keyword>
<organism evidence="2 3">
    <name type="scientific">Vespula germanica</name>
    <name type="common">German yellow jacket</name>
    <name type="synonym">Paravespula germanica</name>
    <dbReference type="NCBI Taxonomy" id="30212"/>
    <lineage>
        <taxon>Eukaryota</taxon>
        <taxon>Metazoa</taxon>
        <taxon>Ecdysozoa</taxon>
        <taxon>Arthropoda</taxon>
        <taxon>Hexapoda</taxon>
        <taxon>Insecta</taxon>
        <taxon>Pterygota</taxon>
        <taxon>Neoptera</taxon>
        <taxon>Endopterygota</taxon>
        <taxon>Hymenoptera</taxon>
        <taxon>Apocrita</taxon>
        <taxon>Aculeata</taxon>
        <taxon>Vespoidea</taxon>
        <taxon>Vespidae</taxon>
        <taxon>Vespinae</taxon>
        <taxon>Vespula</taxon>
    </lineage>
</organism>
<comment type="caution">
    <text evidence="2">The sequence shown here is derived from an EMBL/GenBank/DDBJ whole genome shotgun (WGS) entry which is preliminary data.</text>
</comment>
<evidence type="ECO:0000313" key="3">
    <source>
        <dbReference type="Proteomes" id="UP000617340"/>
    </source>
</evidence>
<feature type="region of interest" description="Disordered" evidence="1">
    <location>
        <begin position="1"/>
        <end position="38"/>
    </location>
</feature>
<name>A0A834JQY8_VESGE</name>
<gene>
    <name evidence="2" type="ORF">HZH68_011564</name>
</gene>
<evidence type="ECO:0000256" key="1">
    <source>
        <dbReference type="SAM" id="MobiDB-lite"/>
    </source>
</evidence>
<reference evidence="2" key="1">
    <citation type="journal article" date="2020" name="G3 (Bethesda)">
        <title>High-Quality Assemblies for Three Invasive Social Wasps from the &lt;i&gt;Vespula&lt;/i&gt; Genus.</title>
        <authorList>
            <person name="Harrop T.W.R."/>
            <person name="Guhlin J."/>
            <person name="McLaughlin G.M."/>
            <person name="Permina E."/>
            <person name="Stockwell P."/>
            <person name="Gilligan J."/>
            <person name="Le Lec M.F."/>
            <person name="Gruber M.A.M."/>
            <person name="Quinn O."/>
            <person name="Lovegrove M."/>
            <person name="Duncan E.J."/>
            <person name="Remnant E.J."/>
            <person name="Van Eeckhoven J."/>
            <person name="Graham B."/>
            <person name="Knapp R.A."/>
            <person name="Langford K.W."/>
            <person name="Kronenberg Z."/>
            <person name="Press M.O."/>
            <person name="Eacker S.M."/>
            <person name="Wilson-Rankin E.E."/>
            <person name="Purcell J."/>
            <person name="Lester P.J."/>
            <person name="Dearden P.K."/>
        </authorList>
    </citation>
    <scope>NUCLEOTIDE SEQUENCE</scope>
    <source>
        <strain evidence="2">Linc-1</strain>
    </source>
</reference>
<dbReference type="AlphaFoldDB" id="A0A834JQY8"/>
<dbReference type="Proteomes" id="UP000617340">
    <property type="component" value="Unassembled WGS sequence"/>
</dbReference>
<accession>A0A834JQY8</accession>
<protein>
    <submittedName>
        <fullName evidence="2">Uncharacterized protein</fullName>
    </submittedName>
</protein>
<proteinExistence type="predicted"/>
<sequence length="187" mass="21274">MEVGGRVETTKMSIPRARDREEDDEKENATTRQPPHAFSIVDGKRISVTRESKMQMETTKIQLSPKEASVKDVLPKRCTTQEDTMEKLRRYYVREVTAARREAVVLNKDNERIDVCEENIPRSDTLRSILTTLICADESLDRRFQGSVTALSVDVSLNDVQILAKSVSDDRKATKEKINFVFPIGTI</sequence>
<evidence type="ECO:0000313" key="2">
    <source>
        <dbReference type="EMBL" id="KAF7392021.1"/>
    </source>
</evidence>